<dbReference type="RefSeq" id="WP_141741189.1">
    <property type="nucleotide sequence ID" value="NZ_CABLCA010000004.1"/>
</dbReference>
<accession>A0AAW8STY4</accession>
<proteinExistence type="predicted"/>
<evidence type="ECO:0000313" key="2">
    <source>
        <dbReference type="Proteomes" id="UP001249240"/>
    </source>
</evidence>
<evidence type="ECO:0000313" key="1">
    <source>
        <dbReference type="EMBL" id="MDT2536753.1"/>
    </source>
</evidence>
<dbReference type="AlphaFoldDB" id="A0AAW8STY4"/>
<comment type="caution">
    <text evidence="1">The sequence shown here is derived from an EMBL/GenBank/DDBJ whole genome shotgun (WGS) entry which is preliminary data.</text>
</comment>
<sequence>MDEIEIDFYVPMSLEFPINDSRKEELFYFRFINRKSSFIEIKVNSKTKKIIGVTVISIRIEL</sequence>
<dbReference type="GeneID" id="67042033"/>
<protein>
    <submittedName>
        <fullName evidence="1">Uncharacterized protein</fullName>
    </submittedName>
</protein>
<dbReference type="EMBL" id="JARPXM010000001">
    <property type="protein sequence ID" value="MDT2536753.1"/>
    <property type="molecule type" value="Genomic_DNA"/>
</dbReference>
<organism evidence="1 2">
    <name type="scientific">Enterococcus raffinosus</name>
    <dbReference type="NCBI Taxonomy" id="71452"/>
    <lineage>
        <taxon>Bacteria</taxon>
        <taxon>Bacillati</taxon>
        <taxon>Bacillota</taxon>
        <taxon>Bacilli</taxon>
        <taxon>Lactobacillales</taxon>
        <taxon>Enterococcaceae</taxon>
        <taxon>Enterococcus</taxon>
    </lineage>
</organism>
<name>A0AAW8STY4_9ENTE</name>
<gene>
    <name evidence="1" type="ORF">P7D78_01330</name>
</gene>
<reference evidence="1" key="1">
    <citation type="submission" date="2023-03" db="EMBL/GenBank/DDBJ databases">
        <authorList>
            <person name="Shen W."/>
            <person name="Cai J."/>
        </authorList>
    </citation>
    <scope>NUCLEOTIDE SEQUENCE</scope>
    <source>
        <strain evidence="1">B646-2</strain>
    </source>
</reference>
<dbReference type="Proteomes" id="UP001249240">
    <property type="component" value="Unassembled WGS sequence"/>
</dbReference>